<name>A0A6J4JUX5_9PROT</name>
<organism evidence="1">
    <name type="scientific">uncultured Acetobacteraceae bacterium</name>
    <dbReference type="NCBI Taxonomy" id="169975"/>
    <lineage>
        <taxon>Bacteria</taxon>
        <taxon>Pseudomonadati</taxon>
        <taxon>Pseudomonadota</taxon>
        <taxon>Alphaproteobacteria</taxon>
        <taxon>Acetobacterales</taxon>
        <taxon>Acetobacteraceae</taxon>
        <taxon>environmental samples</taxon>
    </lineage>
</organism>
<dbReference type="EMBL" id="CADCTG010000353">
    <property type="protein sequence ID" value="CAA9287954.1"/>
    <property type="molecule type" value="Genomic_DNA"/>
</dbReference>
<gene>
    <name evidence="1" type="ORF">AVDCRST_MAG08-4389</name>
</gene>
<protein>
    <submittedName>
        <fullName evidence="1">Uncharacterized protein</fullName>
    </submittedName>
</protein>
<evidence type="ECO:0000313" key="1">
    <source>
        <dbReference type="EMBL" id="CAA9287954.1"/>
    </source>
</evidence>
<sequence>MTGLSDAALAAALLAVDPRGTGASVRAPPGPARDRWLALLRAGLPASAPV</sequence>
<feature type="non-terminal residue" evidence="1">
    <location>
        <position position="50"/>
    </location>
</feature>
<proteinExistence type="predicted"/>
<reference evidence="1" key="1">
    <citation type="submission" date="2020-02" db="EMBL/GenBank/DDBJ databases">
        <authorList>
            <person name="Meier V. D."/>
        </authorList>
    </citation>
    <scope>NUCLEOTIDE SEQUENCE</scope>
    <source>
        <strain evidence="1">AVDCRST_MAG08</strain>
    </source>
</reference>
<dbReference type="AlphaFoldDB" id="A0A6J4JUX5"/>
<accession>A0A6J4JUX5</accession>